<keyword evidence="6" id="KW-1185">Reference proteome</keyword>
<evidence type="ECO:0000313" key="5">
    <source>
        <dbReference type="EMBL" id="GFU40731.1"/>
    </source>
</evidence>
<dbReference type="EMBL" id="BMAW01062932">
    <property type="protein sequence ID" value="GFT37987.1"/>
    <property type="molecule type" value="Genomic_DNA"/>
</dbReference>
<dbReference type="EMBL" id="BMAW01046571">
    <property type="protein sequence ID" value="GFS56215.1"/>
    <property type="molecule type" value="Genomic_DNA"/>
</dbReference>
<feature type="compositionally biased region" description="Low complexity" evidence="1">
    <location>
        <begin position="80"/>
        <end position="92"/>
    </location>
</feature>
<evidence type="ECO:0000313" key="4">
    <source>
        <dbReference type="EMBL" id="GFU34632.1"/>
    </source>
</evidence>
<comment type="caution">
    <text evidence="2">The sequence shown here is derived from an EMBL/GenBank/DDBJ whole genome shotgun (WGS) entry which is preliminary data.</text>
</comment>
<name>A0A8X6IRM2_NEPPI</name>
<dbReference type="EMBL" id="BMAW01083551">
    <property type="protein sequence ID" value="GFU34632.1"/>
    <property type="molecule type" value="Genomic_DNA"/>
</dbReference>
<sequence length="92" mass="10338">ILINNYSNHNHPELPRFPFTTIKLNPPSTSIQNSASPTDHLDISCHMPIHGTHPNRSRTSQRTDHCNRNIPFTMSTLPKTEQPAEAEAQTAI</sequence>
<feature type="compositionally biased region" description="Polar residues" evidence="1">
    <location>
        <begin position="70"/>
        <end position="79"/>
    </location>
</feature>
<feature type="compositionally biased region" description="Polar residues" evidence="1">
    <location>
        <begin position="28"/>
        <end position="37"/>
    </location>
</feature>
<feature type="region of interest" description="Disordered" evidence="1">
    <location>
        <begin position="28"/>
        <end position="92"/>
    </location>
</feature>
<organism evidence="2 6">
    <name type="scientific">Nephila pilipes</name>
    <name type="common">Giant wood spider</name>
    <name type="synonym">Nephila maculata</name>
    <dbReference type="NCBI Taxonomy" id="299642"/>
    <lineage>
        <taxon>Eukaryota</taxon>
        <taxon>Metazoa</taxon>
        <taxon>Ecdysozoa</taxon>
        <taxon>Arthropoda</taxon>
        <taxon>Chelicerata</taxon>
        <taxon>Arachnida</taxon>
        <taxon>Araneae</taxon>
        <taxon>Araneomorphae</taxon>
        <taxon>Entelegynae</taxon>
        <taxon>Araneoidea</taxon>
        <taxon>Nephilidae</taxon>
        <taxon>Nephila</taxon>
    </lineage>
</organism>
<evidence type="ECO:0000256" key="1">
    <source>
        <dbReference type="SAM" id="MobiDB-lite"/>
    </source>
</evidence>
<feature type="non-terminal residue" evidence="2">
    <location>
        <position position="1"/>
    </location>
</feature>
<protein>
    <submittedName>
        <fullName evidence="2">Uncharacterized protein</fullName>
    </submittedName>
</protein>
<dbReference type="EMBL" id="BMAW01131768">
    <property type="protein sequence ID" value="GFU40731.1"/>
    <property type="molecule type" value="Genomic_DNA"/>
</dbReference>
<proteinExistence type="predicted"/>
<gene>
    <name evidence="3" type="ORF">NPIL_127171</name>
    <name evidence="5" type="ORF">NPIL_323571</name>
    <name evidence="2" type="ORF">NPIL_622491</name>
    <name evidence="4" type="ORF">NPIL_666161</name>
</gene>
<evidence type="ECO:0000313" key="6">
    <source>
        <dbReference type="Proteomes" id="UP000887013"/>
    </source>
</evidence>
<accession>A0A8X6IRM2</accession>
<evidence type="ECO:0000313" key="2">
    <source>
        <dbReference type="EMBL" id="GFS56215.1"/>
    </source>
</evidence>
<evidence type="ECO:0000313" key="3">
    <source>
        <dbReference type="EMBL" id="GFT37987.1"/>
    </source>
</evidence>
<dbReference type="Proteomes" id="UP000887013">
    <property type="component" value="Unassembled WGS sequence"/>
</dbReference>
<reference evidence="2" key="1">
    <citation type="submission" date="2020-08" db="EMBL/GenBank/DDBJ databases">
        <title>Multicomponent nature underlies the extraordinary mechanical properties of spider dragline silk.</title>
        <authorList>
            <person name="Kono N."/>
            <person name="Nakamura H."/>
            <person name="Mori M."/>
            <person name="Yoshida Y."/>
            <person name="Ohtoshi R."/>
            <person name="Malay A.D."/>
            <person name="Moran D.A.P."/>
            <person name="Tomita M."/>
            <person name="Numata K."/>
            <person name="Arakawa K."/>
        </authorList>
    </citation>
    <scope>NUCLEOTIDE SEQUENCE</scope>
</reference>
<dbReference type="AlphaFoldDB" id="A0A8X6IRM2"/>